<dbReference type="Proteomes" id="UP001596407">
    <property type="component" value="Unassembled WGS sequence"/>
</dbReference>
<evidence type="ECO:0000313" key="3">
    <source>
        <dbReference type="Proteomes" id="UP001596407"/>
    </source>
</evidence>
<dbReference type="RefSeq" id="WP_382208882.1">
    <property type="nucleotide sequence ID" value="NZ_JBHSZH010000003.1"/>
</dbReference>
<name>A0ABD5WJK4_9EURY</name>
<dbReference type="GO" id="GO:0051213">
    <property type="term" value="F:dioxygenase activity"/>
    <property type="evidence" value="ECO:0007669"/>
    <property type="project" value="UniProtKB-KW"/>
</dbReference>
<keyword evidence="3" id="KW-1185">Reference proteome</keyword>
<dbReference type="AlphaFoldDB" id="A0ABD5WJK4"/>
<reference evidence="2 3" key="1">
    <citation type="journal article" date="2019" name="Int. J. Syst. Evol. Microbiol.">
        <title>The Global Catalogue of Microorganisms (GCM) 10K type strain sequencing project: providing services to taxonomists for standard genome sequencing and annotation.</title>
        <authorList>
            <consortium name="The Broad Institute Genomics Platform"/>
            <consortium name="The Broad Institute Genome Sequencing Center for Infectious Disease"/>
            <person name="Wu L."/>
            <person name="Ma J."/>
        </authorList>
    </citation>
    <scope>NUCLEOTIDE SEQUENCE [LARGE SCALE GENOMIC DNA]</scope>
    <source>
        <strain evidence="2 3">DT72</strain>
    </source>
</reference>
<dbReference type="GO" id="GO:0046872">
    <property type="term" value="F:metal ion binding"/>
    <property type="evidence" value="ECO:0007669"/>
    <property type="project" value="UniProtKB-ARBA"/>
</dbReference>
<dbReference type="EMBL" id="JBHSZH010000003">
    <property type="protein sequence ID" value="MFC7079359.1"/>
    <property type="molecule type" value="Genomic_DNA"/>
</dbReference>
<sequence>MSSQFYRHVDSPVVYDLCSRREIVERMRQLYGDDLMLWSTKFWEKVPGTTEVPWHQHYHHVLVDPPVTLTAWIALTDVTVENGAMELIPGSHDEVIPEVESPPNKSFQHMADPDEFSTDDTRRMEIDAGEAFIFDERTLHRSFENTSEDRRRLALTMRVTVPFASFDPKGVGGDEENEFTTAMMLSGTNTVGKNRTIDPPTSAD</sequence>
<comment type="caution">
    <text evidence="2">The sequence shown here is derived from an EMBL/GenBank/DDBJ whole genome shotgun (WGS) entry which is preliminary data.</text>
</comment>
<proteinExistence type="predicted"/>
<keyword evidence="2" id="KW-0223">Dioxygenase</keyword>
<dbReference type="Gene3D" id="2.60.120.620">
    <property type="entry name" value="q2cbj1_9rhob like domain"/>
    <property type="match status" value="1"/>
</dbReference>
<organism evidence="2 3">
    <name type="scientific">Halorussus caseinilyticus</name>
    <dbReference type="NCBI Taxonomy" id="3034025"/>
    <lineage>
        <taxon>Archaea</taxon>
        <taxon>Methanobacteriati</taxon>
        <taxon>Methanobacteriota</taxon>
        <taxon>Stenosarchaea group</taxon>
        <taxon>Halobacteria</taxon>
        <taxon>Halobacteriales</taxon>
        <taxon>Haladaptataceae</taxon>
        <taxon>Halorussus</taxon>
    </lineage>
</organism>
<dbReference type="SUPFAM" id="SSF51197">
    <property type="entry name" value="Clavaminate synthase-like"/>
    <property type="match status" value="1"/>
</dbReference>
<dbReference type="PANTHER" id="PTHR20883:SF48">
    <property type="entry name" value="ECTOINE DIOXYGENASE"/>
    <property type="match status" value="1"/>
</dbReference>
<evidence type="ECO:0000256" key="1">
    <source>
        <dbReference type="SAM" id="MobiDB-lite"/>
    </source>
</evidence>
<dbReference type="Pfam" id="PF05721">
    <property type="entry name" value="PhyH"/>
    <property type="match status" value="1"/>
</dbReference>
<evidence type="ECO:0000313" key="2">
    <source>
        <dbReference type="EMBL" id="MFC7079359.1"/>
    </source>
</evidence>
<keyword evidence="2" id="KW-0560">Oxidoreductase</keyword>
<feature type="region of interest" description="Disordered" evidence="1">
    <location>
        <begin position="185"/>
        <end position="204"/>
    </location>
</feature>
<accession>A0ABD5WJK4</accession>
<gene>
    <name evidence="2" type="ORF">ACFQJ6_03555</name>
</gene>
<dbReference type="PANTHER" id="PTHR20883">
    <property type="entry name" value="PHYTANOYL-COA DIOXYGENASE DOMAIN CONTAINING 1"/>
    <property type="match status" value="1"/>
</dbReference>
<dbReference type="InterPro" id="IPR008775">
    <property type="entry name" value="Phytyl_CoA_dOase-like"/>
</dbReference>
<protein>
    <submittedName>
        <fullName evidence="2">Phytanoyl-CoA dioxygenase family protein</fullName>
    </submittedName>
</protein>